<accession>A0A9X3ARD7</accession>
<reference evidence="4" key="1">
    <citation type="journal article" date="2022" name="Front. Microbiol.">
        <title>Genome-based taxonomic rearrangement of Oceanobacter-related bacteria including the description of Thalassolituus hydrocarbonoclasticus sp. nov. and Thalassolituus pacificus sp. nov. and emended description of the genus Thalassolituus.</title>
        <authorList>
            <person name="Dong C."/>
            <person name="Wei L."/>
            <person name="Wang J."/>
            <person name="Lai Q."/>
            <person name="Huang Z."/>
            <person name="Shao Z."/>
        </authorList>
    </citation>
    <scope>NUCLEOTIDE SEQUENCE</scope>
    <source>
        <strain evidence="4">59MF3M-4</strain>
    </source>
</reference>
<feature type="domain" description="Amidase" evidence="3">
    <location>
        <begin position="48"/>
        <end position="496"/>
    </location>
</feature>
<dbReference type="EMBL" id="JAOANI010000004">
    <property type="protein sequence ID" value="MCT7357663.1"/>
    <property type="molecule type" value="Genomic_DNA"/>
</dbReference>
<dbReference type="SUPFAM" id="SSF75304">
    <property type="entry name" value="Amidase signature (AS) enzymes"/>
    <property type="match status" value="1"/>
</dbReference>
<proteinExistence type="inferred from homology"/>
<comment type="similarity">
    <text evidence="1">Belongs to the amidase family.</text>
</comment>
<dbReference type="InterPro" id="IPR000120">
    <property type="entry name" value="Amidase"/>
</dbReference>
<dbReference type="InterPro" id="IPR020556">
    <property type="entry name" value="Amidase_CS"/>
</dbReference>
<dbReference type="PANTHER" id="PTHR11895">
    <property type="entry name" value="TRANSAMIDASE"/>
    <property type="match status" value="1"/>
</dbReference>
<dbReference type="RefSeq" id="WP_260974598.1">
    <property type="nucleotide sequence ID" value="NZ_JAOANI010000004.1"/>
</dbReference>
<dbReference type="GO" id="GO:0003824">
    <property type="term" value="F:catalytic activity"/>
    <property type="evidence" value="ECO:0007669"/>
    <property type="project" value="InterPro"/>
</dbReference>
<protein>
    <submittedName>
        <fullName evidence="4">Amidase</fullName>
    </submittedName>
</protein>
<evidence type="ECO:0000259" key="3">
    <source>
        <dbReference type="Pfam" id="PF01425"/>
    </source>
</evidence>
<evidence type="ECO:0000313" key="4">
    <source>
        <dbReference type="EMBL" id="MCT7357663.1"/>
    </source>
</evidence>
<reference evidence="4" key="2">
    <citation type="submission" date="2022-08" db="EMBL/GenBank/DDBJ databases">
        <authorList>
            <person name="Dong C."/>
        </authorList>
    </citation>
    <scope>NUCLEOTIDE SEQUENCE</scope>
    <source>
        <strain evidence="4">59MF3M-4</strain>
    </source>
</reference>
<evidence type="ECO:0000256" key="2">
    <source>
        <dbReference type="SAM" id="MobiDB-lite"/>
    </source>
</evidence>
<dbReference type="InterPro" id="IPR023631">
    <property type="entry name" value="Amidase_dom"/>
</dbReference>
<evidence type="ECO:0000313" key="5">
    <source>
        <dbReference type="Proteomes" id="UP001147830"/>
    </source>
</evidence>
<keyword evidence="5" id="KW-1185">Reference proteome</keyword>
<dbReference type="AlphaFoldDB" id="A0A9X3ARD7"/>
<feature type="region of interest" description="Disordered" evidence="2">
    <location>
        <begin position="1"/>
        <end position="24"/>
    </location>
</feature>
<organism evidence="4 5">
    <name type="scientific">Thalassolituus pacificus</name>
    <dbReference type="NCBI Taxonomy" id="2975440"/>
    <lineage>
        <taxon>Bacteria</taxon>
        <taxon>Pseudomonadati</taxon>
        <taxon>Pseudomonadota</taxon>
        <taxon>Gammaproteobacteria</taxon>
        <taxon>Oceanospirillales</taxon>
        <taxon>Oceanospirillaceae</taxon>
        <taxon>Thalassolituus</taxon>
    </lineage>
</organism>
<dbReference type="PANTHER" id="PTHR11895:SF7">
    <property type="entry name" value="GLUTAMYL-TRNA(GLN) AMIDOTRANSFERASE SUBUNIT A, MITOCHONDRIAL"/>
    <property type="match status" value="1"/>
</dbReference>
<dbReference type="Pfam" id="PF01425">
    <property type="entry name" value="Amidase"/>
    <property type="match status" value="1"/>
</dbReference>
<sequence>METPSATAVSNPTTTTPSSASAPEFEYRQHDALGLADLVRRGETSASELLDLAIARAEAVNPKINAIITPLYDYGRAQINAGLPDGPFSGVPFLLKDLLCAVEGTPLSNGSNALKGRISPRDSELAARFRNSGLVFFGKTNTPELGLMGVTEPKAFGPARNPWNLNHTPGGSSGGSAAAIAAGIVPMASGGDGGGSIRIPAACCGLFGLKPSRGRVPTGPYAQEFWDGAATEHVLTRSVRDSAAMLDVIAGPDGSSPYPLRSRNNYQDSLSQPLRKLRIGYTSTSFIGRPVSADAIAAVEHSVKLLEQLGHEVEAVEIRLDGEALADSYLTMYFGHVAADLEFMAQQLGSRISNLDVEDTTKVLGFLGKTISAGDFVQAKRRWNDFAQTMHLFHQRYDLLLTPTLGSEPVPIGSFEPPAWEAVAMKVINAFGLHKLLLKSGMVKQMALDNLEKLPFTQLANLTGLPAMSVPLYWTANNLPLGSQFIAPMGDEHTLLQLAQQLEQAQPWMLRTPDL</sequence>
<dbReference type="Proteomes" id="UP001147830">
    <property type="component" value="Unassembled WGS sequence"/>
</dbReference>
<feature type="compositionally biased region" description="Low complexity" evidence="2">
    <location>
        <begin position="1"/>
        <end position="23"/>
    </location>
</feature>
<evidence type="ECO:0000256" key="1">
    <source>
        <dbReference type="ARBA" id="ARBA00009199"/>
    </source>
</evidence>
<dbReference type="InterPro" id="IPR036928">
    <property type="entry name" value="AS_sf"/>
</dbReference>
<dbReference type="PROSITE" id="PS00571">
    <property type="entry name" value="AMIDASES"/>
    <property type="match status" value="1"/>
</dbReference>
<gene>
    <name evidence="4" type="ORF">NYR02_01335</name>
</gene>
<dbReference type="Gene3D" id="3.90.1300.10">
    <property type="entry name" value="Amidase signature (AS) domain"/>
    <property type="match status" value="1"/>
</dbReference>
<name>A0A9X3ARD7_9GAMM</name>
<comment type="caution">
    <text evidence="4">The sequence shown here is derived from an EMBL/GenBank/DDBJ whole genome shotgun (WGS) entry which is preliminary data.</text>
</comment>